<dbReference type="GO" id="GO:0015937">
    <property type="term" value="P:coenzyme A biosynthetic process"/>
    <property type="evidence" value="ECO:0007669"/>
    <property type="project" value="UniProtKB-UniRule"/>
</dbReference>
<evidence type="ECO:0000313" key="18">
    <source>
        <dbReference type="Proteomes" id="UP000824070"/>
    </source>
</evidence>
<dbReference type="InterPro" id="IPR004619">
    <property type="entry name" value="Type_III_PanK"/>
</dbReference>
<evidence type="ECO:0000256" key="12">
    <source>
        <dbReference type="ARBA" id="ARBA00022958"/>
    </source>
</evidence>
<feature type="binding site" evidence="16">
    <location>
        <position position="126"/>
    </location>
    <ligand>
        <name>K(+)</name>
        <dbReference type="ChEBI" id="CHEBI:29103"/>
    </ligand>
</feature>
<keyword evidence="16" id="KW-0479">Metal-binding</keyword>
<feature type="binding site" evidence="16">
    <location>
        <position position="181"/>
    </location>
    <ligand>
        <name>substrate</name>
    </ligand>
</feature>
<keyword evidence="8 16" id="KW-0808">Transferase</keyword>
<gene>
    <name evidence="16" type="primary">coaX</name>
    <name evidence="17" type="ORF">IAC52_01605</name>
</gene>
<organism evidence="17 18">
    <name type="scientific">Candidatus Alloenteromonas pullicola</name>
    <dbReference type="NCBI Taxonomy" id="2840784"/>
    <lineage>
        <taxon>Bacteria</taxon>
        <taxon>Bacillati</taxon>
        <taxon>Bacillota</taxon>
        <taxon>Bacillota incertae sedis</taxon>
        <taxon>Candidatus Alloenteromonas</taxon>
    </lineage>
</organism>
<dbReference type="InterPro" id="IPR043129">
    <property type="entry name" value="ATPase_NBD"/>
</dbReference>
<dbReference type="EMBL" id="DVMV01000012">
    <property type="protein sequence ID" value="HIU44972.1"/>
    <property type="molecule type" value="Genomic_DNA"/>
</dbReference>
<dbReference type="GO" id="GO:0005524">
    <property type="term" value="F:ATP binding"/>
    <property type="evidence" value="ECO:0007669"/>
    <property type="project" value="UniProtKB-UniRule"/>
</dbReference>
<evidence type="ECO:0000256" key="6">
    <source>
        <dbReference type="ARBA" id="ARBA00012102"/>
    </source>
</evidence>
<keyword evidence="11 16" id="KW-0067">ATP-binding</keyword>
<dbReference type="GO" id="GO:0005737">
    <property type="term" value="C:cytoplasm"/>
    <property type="evidence" value="ECO:0007669"/>
    <property type="project" value="UniProtKB-SubCell"/>
</dbReference>
<dbReference type="NCBIfam" id="TIGR00671">
    <property type="entry name" value="baf"/>
    <property type="match status" value="1"/>
</dbReference>
<evidence type="ECO:0000256" key="5">
    <source>
        <dbReference type="ARBA" id="ARBA00011738"/>
    </source>
</evidence>
<evidence type="ECO:0000256" key="2">
    <source>
        <dbReference type="ARBA" id="ARBA00001958"/>
    </source>
</evidence>
<accession>A0A9D1LN84</accession>
<dbReference type="Pfam" id="PF03309">
    <property type="entry name" value="Pan_kinase"/>
    <property type="match status" value="1"/>
</dbReference>
<keyword evidence="13 16" id="KW-0173">Coenzyme A biosynthesis</keyword>
<dbReference type="PANTHER" id="PTHR34265:SF1">
    <property type="entry name" value="TYPE III PANTOTHENATE KINASE"/>
    <property type="match status" value="1"/>
</dbReference>
<comment type="cofactor">
    <cofactor evidence="2">
        <name>K(+)</name>
        <dbReference type="ChEBI" id="CHEBI:29103"/>
    </cofactor>
</comment>
<feature type="binding site" evidence="16">
    <location>
        <begin position="106"/>
        <end position="109"/>
    </location>
    <ligand>
        <name>substrate</name>
    </ligand>
</feature>
<comment type="function">
    <text evidence="16">Catalyzes the phosphorylation of pantothenate (Pan), the first step in CoA biosynthesis.</text>
</comment>
<dbReference type="SUPFAM" id="SSF53067">
    <property type="entry name" value="Actin-like ATPase domain"/>
    <property type="match status" value="2"/>
</dbReference>
<reference evidence="17" key="2">
    <citation type="journal article" date="2021" name="PeerJ">
        <title>Extensive microbial diversity within the chicken gut microbiome revealed by metagenomics and culture.</title>
        <authorList>
            <person name="Gilroy R."/>
            <person name="Ravi A."/>
            <person name="Getino M."/>
            <person name="Pursley I."/>
            <person name="Horton D.L."/>
            <person name="Alikhan N.F."/>
            <person name="Baker D."/>
            <person name="Gharbi K."/>
            <person name="Hall N."/>
            <person name="Watson M."/>
            <person name="Adriaenssens E.M."/>
            <person name="Foster-Nyarko E."/>
            <person name="Jarju S."/>
            <person name="Secka A."/>
            <person name="Antonio M."/>
            <person name="Oren A."/>
            <person name="Chaudhuri R.R."/>
            <person name="La Ragione R."/>
            <person name="Hildebrand F."/>
            <person name="Pallen M.J."/>
        </authorList>
    </citation>
    <scope>NUCLEOTIDE SEQUENCE</scope>
    <source>
        <strain evidence="17">ChiGjej1B1-22543</strain>
    </source>
</reference>
<comment type="subcellular location">
    <subcellularLocation>
        <location evidence="3 16">Cytoplasm</location>
    </subcellularLocation>
</comment>
<comment type="subunit">
    <text evidence="5 16">Homodimer.</text>
</comment>
<comment type="similarity">
    <text evidence="14 16">Belongs to the type III pantothenate kinase family.</text>
</comment>
<keyword evidence="12 16" id="KW-0630">Potassium</keyword>
<evidence type="ECO:0000256" key="1">
    <source>
        <dbReference type="ARBA" id="ARBA00001206"/>
    </source>
</evidence>
<sequence>MILCVDVGNTLTNIGFFDQGSLYKVAKFHLTPASSYDEVGARLSLFMDSWSIGKEDVGGAIVCSVVPSLESVFVRLFEQWGLRPLVVGKKLRTGVRVNVPNPSEVGNDLIADCAGADLSHDAVIADLGTATKLIAYSAKDGFIGVSILPGLAMAAEALCHMTASLPLVGLECPVDALGRNTADSINSGICYGSIGAIKEIGGLLCAHLHDPKLILTGGYAGKVKDRLPEYDYQENLLLNGLYRIYGRNRHE</sequence>
<dbReference type="EC" id="2.7.1.33" evidence="6 16"/>
<evidence type="ECO:0000256" key="14">
    <source>
        <dbReference type="ARBA" id="ARBA00038036"/>
    </source>
</evidence>
<feature type="active site" description="Proton acceptor" evidence="16">
    <location>
        <position position="108"/>
    </location>
</feature>
<evidence type="ECO:0000256" key="4">
    <source>
        <dbReference type="ARBA" id="ARBA00005225"/>
    </source>
</evidence>
<dbReference type="PANTHER" id="PTHR34265">
    <property type="entry name" value="TYPE III PANTOTHENATE KINASE"/>
    <property type="match status" value="1"/>
</dbReference>
<comment type="caution">
    <text evidence="16">Lacks conserved residue(s) required for the propagation of feature annotation.</text>
</comment>
<evidence type="ECO:0000313" key="17">
    <source>
        <dbReference type="EMBL" id="HIU44972.1"/>
    </source>
</evidence>
<evidence type="ECO:0000256" key="11">
    <source>
        <dbReference type="ARBA" id="ARBA00022840"/>
    </source>
</evidence>
<evidence type="ECO:0000256" key="7">
    <source>
        <dbReference type="ARBA" id="ARBA00022490"/>
    </source>
</evidence>
<evidence type="ECO:0000256" key="16">
    <source>
        <dbReference type="HAMAP-Rule" id="MF_01274"/>
    </source>
</evidence>
<dbReference type="GO" id="GO:0004594">
    <property type="term" value="F:pantothenate kinase activity"/>
    <property type="evidence" value="ECO:0007669"/>
    <property type="project" value="UniProtKB-UniRule"/>
</dbReference>
<evidence type="ECO:0000256" key="3">
    <source>
        <dbReference type="ARBA" id="ARBA00004496"/>
    </source>
</evidence>
<protein>
    <recommendedName>
        <fullName evidence="15 16">Type III pantothenate kinase</fullName>
        <ecNumber evidence="6 16">2.7.1.33</ecNumber>
    </recommendedName>
    <alternativeName>
        <fullName evidence="16">PanK-III</fullName>
    </alternativeName>
    <alternativeName>
        <fullName evidence="16">Pantothenic acid kinase</fullName>
    </alternativeName>
</protein>
<comment type="caution">
    <text evidence="17">The sequence shown here is derived from an EMBL/GenBank/DDBJ whole genome shotgun (WGS) entry which is preliminary data.</text>
</comment>
<keyword evidence="10 16" id="KW-0418">Kinase</keyword>
<comment type="catalytic activity">
    <reaction evidence="1 16">
        <text>(R)-pantothenate + ATP = (R)-4'-phosphopantothenate + ADP + H(+)</text>
        <dbReference type="Rhea" id="RHEA:16373"/>
        <dbReference type="ChEBI" id="CHEBI:10986"/>
        <dbReference type="ChEBI" id="CHEBI:15378"/>
        <dbReference type="ChEBI" id="CHEBI:29032"/>
        <dbReference type="ChEBI" id="CHEBI:30616"/>
        <dbReference type="ChEBI" id="CHEBI:456216"/>
        <dbReference type="EC" id="2.7.1.33"/>
    </reaction>
</comment>
<proteinExistence type="inferred from homology"/>
<dbReference type="AlphaFoldDB" id="A0A9D1LN84"/>
<feature type="binding site" evidence="16">
    <location>
        <position position="129"/>
    </location>
    <ligand>
        <name>ATP</name>
        <dbReference type="ChEBI" id="CHEBI:30616"/>
    </ligand>
</feature>
<evidence type="ECO:0000256" key="9">
    <source>
        <dbReference type="ARBA" id="ARBA00022741"/>
    </source>
</evidence>
<dbReference type="HAMAP" id="MF_01274">
    <property type="entry name" value="Pantothen_kinase_3"/>
    <property type="match status" value="1"/>
</dbReference>
<keyword evidence="9 16" id="KW-0547">Nucleotide-binding</keyword>
<evidence type="ECO:0000256" key="13">
    <source>
        <dbReference type="ARBA" id="ARBA00022993"/>
    </source>
</evidence>
<feature type="binding site" evidence="16">
    <location>
        <begin position="6"/>
        <end position="13"/>
    </location>
    <ligand>
        <name>ATP</name>
        <dbReference type="ChEBI" id="CHEBI:30616"/>
    </ligand>
</feature>
<evidence type="ECO:0000256" key="10">
    <source>
        <dbReference type="ARBA" id="ARBA00022777"/>
    </source>
</evidence>
<dbReference type="Proteomes" id="UP000824070">
    <property type="component" value="Unassembled WGS sequence"/>
</dbReference>
<dbReference type="GO" id="GO:0046872">
    <property type="term" value="F:metal ion binding"/>
    <property type="evidence" value="ECO:0007669"/>
    <property type="project" value="UniProtKB-KW"/>
</dbReference>
<dbReference type="CDD" id="cd24015">
    <property type="entry name" value="ASKHA_NBD_PanK-III"/>
    <property type="match status" value="1"/>
</dbReference>
<comment type="pathway">
    <text evidence="4 16">Cofactor biosynthesis; coenzyme A biosynthesis; CoA from (R)-pantothenate: step 1/5.</text>
</comment>
<reference evidence="17" key="1">
    <citation type="submission" date="2020-10" db="EMBL/GenBank/DDBJ databases">
        <authorList>
            <person name="Gilroy R."/>
        </authorList>
    </citation>
    <scope>NUCLEOTIDE SEQUENCE</scope>
    <source>
        <strain evidence="17">ChiGjej1B1-22543</strain>
    </source>
</reference>
<keyword evidence="7 16" id="KW-0963">Cytoplasm</keyword>
<dbReference type="Gene3D" id="3.30.420.40">
    <property type="match status" value="2"/>
</dbReference>
<evidence type="ECO:0000256" key="15">
    <source>
        <dbReference type="ARBA" id="ARBA00040883"/>
    </source>
</evidence>
<evidence type="ECO:0000256" key="8">
    <source>
        <dbReference type="ARBA" id="ARBA00022679"/>
    </source>
</evidence>
<name>A0A9D1LN84_9FIRM</name>
<comment type="cofactor">
    <cofactor evidence="16">
        <name>NH4(+)</name>
        <dbReference type="ChEBI" id="CHEBI:28938"/>
    </cofactor>
    <cofactor evidence="16">
        <name>K(+)</name>
        <dbReference type="ChEBI" id="CHEBI:29103"/>
    </cofactor>
    <text evidence="16">A monovalent cation. Ammonium or potassium.</text>
</comment>